<name>A0A1G1ZSM8_9BACT</name>
<dbReference type="STRING" id="1798409.A3I24_00060"/>
<gene>
    <name evidence="1" type="ORF">A3I24_00060</name>
</gene>
<dbReference type="EMBL" id="MHJL01000021">
    <property type="protein sequence ID" value="OGY67481.1"/>
    <property type="molecule type" value="Genomic_DNA"/>
</dbReference>
<dbReference type="AlphaFoldDB" id="A0A1G1ZSM8"/>
<evidence type="ECO:0000313" key="1">
    <source>
        <dbReference type="EMBL" id="OGY67481.1"/>
    </source>
</evidence>
<evidence type="ECO:0000313" key="2">
    <source>
        <dbReference type="Proteomes" id="UP000177690"/>
    </source>
</evidence>
<organism evidence="1 2">
    <name type="scientific">Candidatus Harrisonbacteria bacterium RIFCSPLOWO2_02_FULL_41_13b</name>
    <dbReference type="NCBI Taxonomy" id="1798409"/>
    <lineage>
        <taxon>Bacteria</taxon>
        <taxon>Candidatus Harrisoniibacteriota</taxon>
    </lineage>
</organism>
<reference evidence="1 2" key="1">
    <citation type="journal article" date="2016" name="Nat. Commun.">
        <title>Thousands of microbial genomes shed light on interconnected biogeochemical processes in an aquifer system.</title>
        <authorList>
            <person name="Anantharaman K."/>
            <person name="Brown C.T."/>
            <person name="Hug L.A."/>
            <person name="Sharon I."/>
            <person name="Castelle C.J."/>
            <person name="Probst A.J."/>
            <person name="Thomas B.C."/>
            <person name="Singh A."/>
            <person name="Wilkins M.J."/>
            <person name="Karaoz U."/>
            <person name="Brodie E.L."/>
            <person name="Williams K.H."/>
            <person name="Hubbard S.S."/>
            <person name="Banfield J.F."/>
        </authorList>
    </citation>
    <scope>NUCLEOTIDE SEQUENCE [LARGE SCALE GENOMIC DNA]</scope>
</reference>
<comment type="caution">
    <text evidence="1">The sequence shown here is derived from an EMBL/GenBank/DDBJ whole genome shotgun (WGS) entry which is preliminary data.</text>
</comment>
<accession>A0A1G1ZSM8</accession>
<sequence length="109" mass="12429">MQFIIPDPDKKRNLVNLLRGVGYHFDGSKGSELAFYHSVSSGFFPRFHIYIQWVDGGWAANIHLDQKKPSYEGSHAHSGEYEGEIIEKEIARLKKALLPDLLANLEDRC</sequence>
<proteinExistence type="predicted"/>
<protein>
    <submittedName>
        <fullName evidence="1">Uncharacterized protein</fullName>
    </submittedName>
</protein>
<dbReference type="Proteomes" id="UP000177690">
    <property type="component" value="Unassembled WGS sequence"/>
</dbReference>